<dbReference type="Pfam" id="PF13378">
    <property type="entry name" value="MR_MLE_C"/>
    <property type="match status" value="1"/>
</dbReference>
<dbReference type="CDD" id="cd03316">
    <property type="entry name" value="MR_like"/>
    <property type="match status" value="1"/>
</dbReference>
<evidence type="ECO:0000313" key="4">
    <source>
        <dbReference type="Proteomes" id="UP000782610"/>
    </source>
</evidence>
<dbReference type="InterPro" id="IPR034593">
    <property type="entry name" value="DgoD-like"/>
</dbReference>
<dbReference type="InterPro" id="IPR013341">
    <property type="entry name" value="Mandelate_racemase_N_dom"/>
</dbReference>
<evidence type="ECO:0000259" key="2">
    <source>
        <dbReference type="SMART" id="SM00922"/>
    </source>
</evidence>
<dbReference type="InterPro" id="IPR029065">
    <property type="entry name" value="Enolase_C-like"/>
</dbReference>
<dbReference type="SFLD" id="SFLDG00179">
    <property type="entry name" value="mandelate_racemase"/>
    <property type="match status" value="1"/>
</dbReference>
<dbReference type="InterPro" id="IPR013342">
    <property type="entry name" value="Mandelate_racemase_C"/>
</dbReference>
<evidence type="ECO:0000313" key="3">
    <source>
        <dbReference type="EMBL" id="MBI4923565.1"/>
    </source>
</evidence>
<dbReference type="SUPFAM" id="SSF54826">
    <property type="entry name" value="Enolase N-terminal domain-like"/>
    <property type="match status" value="1"/>
</dbReference>
<name>A0A933L5Q6_9HYPH</name>
<dbReference type="PANTHER" id="PTHR48080:SF2">
    <property type="entry name" value="D-GALACTONATE DEHYDRATASE"/>
    <property type="match status" value="1"/>
</dbReference>
<gene>
    <name evidence="3" type="ORF">HY834_17635</name>
</gene>
<sequence>MKITALETLQIAEFPFLFWLRVHTDAGIVGTGETFWAPGPVASYLHDNVAPYLIGKDPRDIELHDRTLGSVYVGARDSGAEVRGNSAVNIALWDIYGQALGEPLWRLLGGRTHQSVPAYNTCAGYGHVRASKKNSLFERTEDWSLQAGDAAEGPYEDLLAWRYDAGKLAKSLLSEGIGAMKIWPFDIAAEASNGTRISLGELDKALEPFKKIRDTVGRDMEIMVELHGLWTLAPALRIAEALRPYDVAWLEEPIRYNELDAMAELARHTSIPVAASERLASRQMFKQLIDKRAASVIMIDLAWCGGLSEARKIANMAEASELPVTLHDCTGPVVYAASCALSATLPNASYQECVRSYFTSWYKEITSKIPTPTSGRLAPLDGPGLGMTLREELFQRPDATVRKTGA</sequence>
<dbReference type="Gene3D" id="3.20.20.120">
    <property type="entry name" value="Enolase-like C-terminal domain"/>
    <property type="match status" value="1"/>
</dbReference>
<dbReference type="InterPro" id="IPR029017">
    <property type="entry name" value="Enolase-like_N"/>
</dbReference>
<protein>
    <submittedName>
        <fullName evidence="3">Mandelate racemase/muconate lactonizing enzyme family protein</fullName>
    </submittedName>
</protein>
<dbReference type="SUPFAM" id="SSF51604">
    <property type="entry name" value="Enolase C-terminal domain-like"/>
    <property type="match status" value="1"/>
</dbReference>
<dbReference type="Gene3D" id="3.30.390.10">
    <property type="entry name" value="Enolase-like, N-terminal domain"/>
    <property type="match status" value="1"/>
</dbReference>
<feature type="domain" description="Mandelate racemase/muconate lactonizing enzyme C-terminal" evidence="2">
    <location>
        <begin position="165"/>
        <end position="272"/>
    </location>
</feature>
<dbReference type="Pfam" id="PF02746">
    <property type="entry name" value="MR_MLE_N"/>
    <property type="match status" value="1"/>
</dbReference>
<dbReference type="AlphaFoldDB" id="A0A933L5Q6"/>
<dbReference type="SFLD" id="SFLDS00001">
    <property type="entry name" value="Enolase"/>
    <property type="match status" value="1"/>
</dbReference>
<dbReference type="EMBL" id="JACRAF010000057">
    <property type="protein sequence ID" value="MBI4923565.1"/>
    <property type="molecule type" value="Genomic_DNA"/>
</dbReference>
<accession>A0A933L5Q6</accession>
<reference evidence="3" key="1">
    <citation type="submission" date="2020-07" db="EMBL/GenBank/DDBJ databases">
        <title>Huge and variable diversity of episymbiotic CPR bacteria and DPANN archaea in groundwater ecosystems.</title>
        <authorList>
            <person name="He C.Y."/>
            <person name="Keren R."/>
            <person name="Whittaker M."/>
            <person name="Farag I.F."/>
            <person name="Doudna J."/>
            <person name="Cate J.H.D."/>
            <person name="Banfield J.F."/>
        </authorList>
    </citation>
    <scope>NUCLEOTIDE SEQUENCE</scope>
    <source>
        <strain evidence="3">NC_groundwater_1586_Pr3_B-0.1um_66_15</strain>
    </source>
</reference>
<dbReference type="PANTHER" id="PTHR48080">
    <property type="entry name" value="D-GALACTONATE DEHYDRATASE-RELATED"/>
    <property type="match status" value="1"/>
</dbReference>
<evidence type="ECO:0000256" key="1">
    <source>
        <dbReference type="ARBA" id="ARBA00023239"/>
    </source>
</evidence>
<dbReference type="Proteomes" id="UP000782610">
    <property type="component" value="Unassembled WGS sequence"/>
</dbReference>
<organism evidence="3 4">
    <name type="scientific">Devosia nanyangense</name>
    <dbReference type="NCBI Taxonomy" id="1228055"/>
    <lineage>
        <taxon>Bacteria</taxon>
        <taxon>Pseudomonadati</taxon>
        <taxon>Pseudomonadota</taxon>
        <taxon>Alphaproteobacteria</taxon>
        <taxon>Hyphomicrobiales</taxon>
        <taxon>Devosiaceae</taxon>
        <taxon>Devosia</taxon>
    </lineage>
</organism>
<proteinExistence type="predicted"/>
<comment type="caution">
    <text evidence="3">The sequence shown here is derived from an EMBL/GenBank/DDBJ whole genome shotgun (WGS) entry which is preliminary data.</text>
</comment>
<dbReference type="SMART" id="SM00922">
    <property type="entry name" value="MR_MLE"/>
    <property type="match status" value="1"/>
</dbReference>
<dbReference type="GO" id="GO:0016829">
    <property type="term" value="F:lyase activity"/>
    <property type="evidence" value="ECO:0007669"/>
    <property type="project" value="UniProtKB-KW"/>
</dbReference>
<dbReference type="InterPro" id="IPR036849">
    <property type="entry name" value="Enolase-like_C_sf"/>
</dbReference>
<keyword evidence="1" id="KW-0456">Lyase</keyword>